<dbReference type="SUPFAM" id="SSF56112">
    <property type="entry name" value="Protein kinase-like (PK-like)"/>
    <property type="match status" value="1"/>
</dbReference>
<dbReference type="InterPro" id="IPR051681">
    <property type="entry name" value="Ser/Thr_Kinases-Pseudokinases"/>
</dbReference>
<dbReference type="PANTHER" id="PTHR44329:SF140">
    <property type="entry name" value="INACTIVE PROTEIN TYROSINE KINASE PTKL"/>
    <property type="match status" value="1"/>
</dbReference>
<sequence length="315" mass="37207">MNAKILDSEWEIPCEEVTFVSKTPIAMGAFSKIYRGIWRGLDVAIKVLNEELQKEVFRELHILTLVHHPNIVLFLGYSKMGEKIALIMEWFENGDLLHFLRRPKRFPLKYRDRMRLSKDIIMALTYLHLRFPTSIVHRDLKPRNCLVTQDGHCKIADFGISKKIYTSDSSSSLHVETKSPYLSLDNSVGNVGTLRYMAPEIIHQLDQEQQREVRKSKDLDIYSLSMVLFLIWEDREAFCNVMNIDEFYACINEGYRPNFHYTPHRLRKLIRMCWDENPSQRPTCSEIQRLLNGSSSRTEEWRYNIYRHLFAPNMN</sequence>
<evidence type="ECO:0000313" key="2">
    <source>
        <dbReference type="EMBL" id="QHT10275.1"/>
    </source>
</evidence>
<dbReference type="EMBL" id="MN739519">
    <property type="protein sequence ID" value="QHT10275.1"/>
    <property type="molecule type" value="Genomic_DNA"/>
</dbReference>
<dbReference type="PROSITE" id="PS00108">
    <property type="entry name" value="PROTEIN_KINASE_ST"/>
    <property type="match status" value="1"/>
</dbReference>
<dbReference type="InterPro" id="IPR008271">
    <property type="entry name" value="Ser/Thr_kinase_AS"/>
</dbReference>
<dbReference type="Pfam" id="PF07714">
    <property type="entry name" value="PK_Tyr_Ser-Thr"/>
    <property type="match status" value="1"/>
</dbReference>
<dbReference type="InterPro" id="IPR011009">
    <property type="entry name" value="Kinase-like_dom_sf"/>
</dbReference>
<feature type="domain" description="Protein kinase" evidence="1">
    <location>
        <begin position="19"/>
        <end position="291"/>
    </location>
</feature>
<organism evidence="2">
    <name type="scientific">viral metagenome</name>
    <dbReference type="NCBI Taxonomy" id="1070528"/>
    <lineage>
        <taxon>unclassified sequences</taxon>
        <taxon>metagenomes</taxon>
        <taxon>organismal metagenomes</taxon>
    </lineage>
</organism>
<dbReference type="Gene3D" id="1.10.510.10">
    <property type="entry name" value="Transferase(Phosphotransferase) domain 1"/>
    <property type="match status" value="1"/>
</dbReference>
<dbReference type="GO" id="GO:0005524">
    <property type="term" value="F:ATP binding"/>
    <property type="evidence" value="ECO:0007669"/>
    <property type="project" value="InterPro"/>
</dbReference>
<dbReference type="SMART" id="SM00220">
    <property type="entry name" value="S_TKc"/>
    <property type="match status" value="1"/>
</dbReference>
<name>A0A6C0D3J6_9ZZZZ</name>
<proteinExistence type="predicted"/>
<reference evidence="2" key="1">
    <citation type="journal article" date="2020" name="Nature">
        <title>Giant virus diversity and host interactions through global metagenomics.</title>
        <authorList>
            <person name="Schulz F."/>
            <person name="Roux S."/>
            <person name="Paez-Espino D."/>
            <person name="Jungbluth S."/>
            <person name="Walsh D.A."/>
            <person name="Denef V.J."/>
            <person name="McMahon K.D."/>
            <person name="Konstantinidis K.T."/>
            <person name="Eloe-Fadrosh E.A."/>
            <person name="Kyrpides N.C."/>
            <person name="Woyke T."/>
        </authorList>
    </citation>
    <scope>NUCLEOTIDE SEQUENCE</scope>
    <source>
        <strain evidence="2">GVMAG-M-3300023174-104</strain>
    </source>
</reference>
<dbReference type="PIRSF" id="PIRSF000654">
    <property type="entry name" value="Integrin-linked_kinase"/>
    <property type="match status" value="1"/>
</dbReference>
<dbReference type="GO" id="GO:0004674">
    <property type="term" value="F:protein serine/threonine kinase activity"/>
    <property type="evidence" value="ECO:0007669"/>
    <property type="project" value="TreeGrafter"/>
</dbReference>
<dbReference type="PROSITE" id="PS50011">
    <property type="entry name" value="PROTEIN_KINASE_DOM"/>
    <property type="match status" value="1"/>
</dbReference>
<dbReference type="AlphaFoldDB" id="A0A6C0D3J6"/>
<dbReference type="PANTHER" id="PTHR44329">
    <property type="entry name" value="SERINE/THREONINE-PROTEIN KINASE TNNI3K-RELATED"/>
    <property type="match status" value="1"/>
</dbReference>
<protein>
    <recommendedName>
        <fullName evidence="1">Protein kinase domain-containing protein</fullName>
    </recommendedName>
</protein>
<accession>A0A6C0D3J6</accession>
<dbReference type="InterPro" id="IPR001245">
    <property type="entry name" value="Ser-Thr/Tyr_kinase_cat_dom"/>
</dbReference>
<evidence type="ECO:0000259" key="1">
    <source>
        <dbReference type="PROSITE" id="PS50011"/>
    </source>
</evidence>
<dbReference type="InterPro" id="IPR000719">
    <property type="entry name" value="Prot_kinase_dom"/>
</dbReference>